<dbReference type="Gene3D" id="1.10.10.160">
    <property type="match status" value="1"/>
</dbReference>
<name>A0A128EXS5_9GAMM</name>
<dbReference type="GO" id="GO:0016887">
    <property type="term" value="F:ATP hydrolysis activity"/>
    <property type="evidence" value="ECO:0007669"/>
    <property type="project" value="RHEA"/>
</dbReference>
<comment type="similarity">
    <text evidence="1">Belongs to the helicase family. UvrD subfamily.</text>
</comment>
<keyword evidence="3 10" id="KW-0378">Hydrolase</keyword>
<dbReference type="SUPFAM" id="SSF52540">
    <property type="entry name" value="P-loop containing nucleoside triphosphate hydrolases"/>
    <property type="match status" value="1"/>
</dbReference>
<organism evidence="12 13">
    <name type="scientific">Grimontia celer</name>
    <dbReference type="NCBI Taxonomy" id="1796497"/>
    <lineage>
        <taxon>Bacteria</taxon>
        <taxon>Pseudomonadati</taxon>
        <taxon>Pseudomonadota</taxon>
        <taxon>Gammaproteobacteria</taxon>
        <taxon>Vibrionales</taxon>
        <taxon>Vibrionaceae</taxon>
        <taxon>Grimontia</taxon>
    </lineage>
</organism>
<evidence type="ECO:0000313" key="13">
    <source>
        <dbReference type="Proteomes" id="UP000071641"/>
    </source>
</evidence>
<evidence type="ECO:0000256" key="9">
    <source>
        <dbReference type="ARBA" id="ARBA00048988"/>
    </source>
</evidence>
<keyword evidence="4 10" id="KW-0347">Helicase</keyword>
<dbReference type="InterPro" id="IPR022161">
    <property type="entry name" value="Helicase_IV_N"/>
</dbReference>
<feature type="domain" description="UvrD-like helicase ATP-binding" evidence="11">
    <location>
        <begin position="198"/>
        <end position="508"/>
    </location>
</feature>
<evidence type="ECO:0000313" key="12">
    <source>
        <dbReference type="EMBL" id="CZF79369.1"/>
    </source>
</evidence>
<dbReference type="InterPro" id="IPR014016">
    <property type="entry name" value="UvrD-like_ATP-bd"/>
</dbReference>
<gene>
    <name evidence="12" type="primary">helD</name>
    <name evidence="12" type="ORF">GCE9029_01421</name>
</gene>
<dbReference type="Gene3D" id="3.40.50.300">
    <property type="entry name" value="P-loop containing nucleotide triphosphate hydrolases"/>
    <property type="match status" value="2"/>
</dbReference>
<evidence type="ECO:0000256" key="10">
    <source>
        <dbReference type="PROSITE-ProRule" id="PRU00560"/>
    </source>
</evidence>
<dbReference type="FunFam" id="3.40.50.300:FF:000975">
    <property type="entry name" value="DNA helicase"/>
    <property type="match status" value="1"/>
</dbReference>
<dbReference type="PANTHER" id="PTHR11070">
    <property type="entry name" value="UVRD / RECB / PCRA DNA HELICASE FAMILY MEMBER"/>
    <property type="match status" value="1"/>
</dbReference>
<dbReference type="Pfam" id="PF13361">
    <property type="entry name" value="UvrD_C"/>
    <property type="match status" value="1"/>
</dbReference>
<reference evidence="13" key="1">
    <citation type="submission" date="2016-02" db="EMBL/GenBank/DDBJ databases">
        <authorList>
            <person name="Rodrigo-Torres Lidia"/>
            <person name="Arahal R.David."/>
        </authorList>
    </citation>
    <scope>NUCLEOTIDE SEQUENCE [LARGE SCALE GENOMIC DNA]</scope>
    <source>
        <strain evidence="13">CECT 9029</strain>
    </source>
</reference>
<evidence type="ECO:0000256" key="7">
    <source>
        <dbReference type="ARBA" id="ARBA00034617"/>
    </source>
</evidence>
<evidence type="ECO:0000256" key="4">
    <source>
        <dbReference type="ARBA" id="ARBA00022806"/>
    </source>
</evidence>
<dbReference type="PROSITE" id="PS51198">
    <property type="entry name" value="UVRD_HELICASE_ATP_BIND"/>
    <property type="match status" value="1"/>
</dbReference>
<accession>A0A128EXS5</accession>
<dbReference type="InterPro" id="IPR014017">
    <property type="entry name" value="DNA_helicase_UvrD-like_C"/>
</dbReference>
<dbReference type="Pfam" id="PF12462">
    <property type="entry name" value="Helicase_IV_N"/>
    <property type="match status" value="1"/>
</dbReference>
<dbReference type="GO" id="GO:0043138">
    <property type="term" value="F:3'-5' DNA helicase activity"/>
    <property type="evidence" value="ECO:0007669"/>
    <property type="project" value="UniProtKB-EC"/>
</dbReference>
<protein>
    <recommendedName>
        <fullName evidence="8">DNA 3'-5' helicase</fullName>
        <ecNumber evidence="8">5.6.2.4</ecNumber>
    </recommendedName>
</protein>
<dbReference type="PANTHER" id="PTHR11070:SF63">
    <property type="entry name" value="DNA HELICASE IV"/>
    <property type="match status" value="1"/>
</dbReference>
<evidence type="ECO:0000256" key="5">
    <source>
        <dbReference type="ARBA" id="ARBA00022840"/>
    </source>
</evidence>
<dbReference type="CDD" id="cd17932">
    <property type="entry name" value="DEXQc_UvrD"/>
    <property type="match status" value="1"/>
</dbReference>
<evidence type="ECO:0000256" key="2">
    <source>
        <dbReference type="ARBA" id="ARBA00022741"/>
    </source>
</evidence>
<evidence type="ECO:0000256" key="3">
    <source>
        <dbReference type="ARBA" id="ARBA00022801"/>
    </source>
</evidence>
<evidence type="ECO:0000256" key="8">
    <source>
        <dbReference type="ARBA" id="ARBA00034808"/>
    </source>
</evidence>
<feature type="binding site" evidence="10">
    <location>
        <begin position="219"/>
        <end position="226"/>
    </location>
    <ligand>
        <name>ATP</name>
        <dbReference type="ChEBI" id="CHEBI:30616"/>
    </ligand>
</feature>
<dbReference type="Proteomes" id="UP000071641">
    <property type="component" value="Unassembled WGS sequence"/>
</dbReference>
<dbReference type="NCBIfam" id="NF008276">
    <property type="entry name" value="PRK11054.1"/>
    <property type="match status" value="1"/>
</dbReference>
<dbReference type="AlphaFoldDB" id="A0A128EXS5"/>
<dbReference type="OrthoDB" id="5298826at2"/>
<dbReference type="GO" id="GO:0000725">
    <property type="term" value="P:recombinational repair"/>
    <property type="evidence" value="ECO:0007669"/>
    <property type="project" value="TreeGrafter"/>
</dbReference>
<evidence type="ECO:0000256" key="1">
    <source>
        <dbReference type="ARBA" id="ARBA00009922"/>
    </source>
</evidence>
<evidence type="ECO:0000256" key="6">
    <source>
        <dbReference type="ARBA" id="ARBA00023235"/>
    </source>
</evidence>
<keyword evidence="6" id="KW-0413">Isomerase</keyword>
<dbReference type="InterPro" id="IPR000212">
    <property type="entry name" value="DNA_helicase_UvrD/REP"/>
</dbReference>
<dbReference type="GO" id="GO:0005829">
    <property type="term" value="C:cytosol"/>
    <property type="evidence" value="ECO:0007669"/>
    <property type="project" value="TreeGrafter"/>
</dbReference>
<comment type="catalytic activity">
    <reaction evidence="7">
        <text>Couples ATP hydrolysis with the unwinding of duplex DNA by translocating in the 3'-5' direction.</text>
        <dbReference type="EC" id="5.6.2.4"/>
    </reaction>
</comment>
<dbReference type="InterPro" id="IPR027417">
    <property type="entry name" value="P-loop_NTPase"/>
</dbReference>
<sequence length="694" mass="77803">MKLTASNLAQWFVQGDHYSIALDENQLVFESKQMTQTVPFSIWDGQCRVSRGLVWGRLTFIVSPVDRPAQKIAVYGLPWSQVHEFAETLSEHYQAWLGKQQNKFMLVEPELIALRDELRDFSGFLRVEDLKAWQVKAQEVFERCGVLPQVMATANPALYQSLYGWLQNGEAQRNARNTAWRDEELARWSTWFDGVESSPLNDSQRQAVLMDDNHNLLLAGAGSGKTSVLMARAQYLVASQQTEPSRILMLAFGKKASEEMAERLAKAGLKGVETSTFHAFALKAIKEISGQDANIAPMATDEETKHSWMTLWLAENFAQPAVEKRWLKHLAQWSIPGLSAERPLVEQAHEAKLQRWLWRLVDLLAQQSQSVTTIKASIKGDEKAESELALVQPVLKGYLAALKEQKAYDFNSLIKEATKLLSKKSESFGARYDHIMVDEYQDISPARLALLEALCGGKRNRAPSLFAVGDDWQAIYRFAGSDVSLTTGFMSRFPSGVIRYLDTTYRFNSQIGAVANAFIQVDPQQLSKPLDSAREQKKKAVHLMPSDAMESVLEKLAKSAGDKPTSLLLIGRNNANKPEALSEWQSQYPNLSISYVTAHGSKGLEADYSFILDVDDGTFPAKSSGEGLESALLSVADEMEHAEERRLFYVALTRGRHECWVFSHPEKPSVFAKELWQGSYPVTSKLSKKVLQAV</sequence>
<dbReference type="STRING" id="1796497.GCE9029_01421"/>
<dbReference type="RefSeq" id="WP_062662093.1">
    <property type="nucleotide sequence ID" value="NZ_FIZX01000001.1"/>
</dbReference>
<keyword evidence="5 10" id="KW-0067">ATP-binding</keyword>
<evidence type="ECO:0000259" key="11">
    <source>
        <dbReference type="PROSITE" id="PS51198"/>
    </source>
</evidence>
<keyword evidence="2 10" id="KW-0547">Nucleotide-binding</keyword>
<proteinExistence type="inferred from homology"/>
<dbReference type="GO" id="GO:0005524">
    <property type="term" value="F:ATP binding"/>
    <property type="evidence" value="ECO:0007669"/>
    <property type="project" value="UniProtKB-UniRule"/>
</dbReference>
<dbReference type="Pfam" id="PF00580">
    <property type="entry name" value="UvrD-helicase"/>
    <property type="match status" value="1"/>
</dbReference>
<dbReference type="InterPro" id="IPR013986">
    <property type="entry name" value="DExx_box_DNA_helicase_dom_sf"/>
</dbReference>
<keyword evidence="13" id="KW-1185">Reference proteome</keyword>
<dbReference type="EMBL" id="FIZX01000001">
    <property type="protein sequence ID" value="CZF79369.1"/>
    <property type="molecule type" value="Genomic_DNA"/>
</dbReference>
<dbReference type="GO" id="GO:0003677">
    <property type="term" value="F:DNA binding"/>
    <property type="evidence" value="ECO:0007669"/>
    <property type="project" value="InterPro"/>
</dbReference>
<dbReference type="CDD" id="cd18807">
    <property type="entry name" value="SF1_C_UvrD"/>
    <property type="match status" value="1"/>
</dbReference>
<dbReference type="EC" id="5.6.2.4" evidence="8"/>
<comment type="catalytic activity">
    <reaction evidence="9">
        <text>ATP + H2O = ADP + phosphate + H(+)</text>
        <dbReference type="Rhea" id="RHEA:13065"/>
        <dbReference type="ChEBI" id="CHEBI:15377"/>
        <dbReference type="ChEBI" id="CHEBI:15378"/>
        <dbReference type="ChEBI" id="CHEBI:30616"/>
        <dbReference type="ChEBI" id="CHEBI:43474"/>
        <dbReference type="ChEBI" id="CHEBI:456216"/>
        <dbReference type="EC" id="5.6.2.4"/>
    </reaction>
</comment>